<protein>
    <submittedName>
        <fullName evidence="1">Uncharacterized protein</fullName>
    </submittedName>
</protein>
<dbReference type="EMBL" id="FONW01000012">
    <property type="protein sequence ID" value="SFF65952.1"/>
    <property type="molecule type" value="Genomic_DNA"/>
</dbReference>
<name>A0A1I2KG04_9BACT</name>
<evidence type="ECO:0000313" key="1">
    <source>
        <dbReference type="EMBL" id="SFF65952.1"/>
    </source>
</evidence>
<accession>A0A1I2KG04</accession>
<dbReference type="AlphaFoldDB" id="A0A1I2KG04"/>
<evidence type="ECO:0000313" key="2">
    <source>
        <dbReference type="Proteomes" id="UP000198964"/>
    </source>
</evidence>
<reference evidence="1 2" key="1">
    <citation type="submission" date="2016-10" db="EMBL/GenBank/DDBJ databases">
        <authorList>
            <person name="de Groot N.N."/>
        </authorList>
    </citation>
    <scope>NUCLEOTIDE SEQUENCE [LARGE SCALE GENOMIC DNA]</scope>
    <source>
        <strain evidence="1 2">CGMCC 1.9156</strain>
    </source>
</reference>
<dbReference type="Proteomes" id="UP000198964">
    <property type="component" value="Unassembled WGS sequence"/>
</dbReference>
<proteinExistence type="predicted"/>
<sequence>MCNSDYLAACLPALLKLSSDQVKEPSVPIACFIQETESLRQWCQADIPKLAAAGLDMDRLDQLVIRSGACQEAQRLWMKEPNPTGRWRKQAPQAFDLFDEMHYAFRYAFQSNDFLRNRLAKVSNDFDSHSLIQGLEQLAILGENNQALLQTIAFDTSKLNQALSISNQLKEILALENGTNLPENDNKDLRDRAYTYLKLLVDEVKNCGRYVFRKNKHRQQGYNYPNCSSLNFIKRNNLLQKSNQN</sequence>
<dbReference type="RefSeq" id="WP_093921162.1">
    <property type="nucleotide sequence ID" value="NZ_FONW01000012.1"/>
</dbReference>
<keyword evidence="2" id="KW-1185">Reference proteome</keyword>
<organism evidence="1 2">
    <name type="scientific">Sunxiuqinia elliptica</name>
    <dbReference type="NCBI Taxonomy" id="655355"/>
    <lineage>
        <taxon>Bacteria</taxon>
        <taxon>Pseudomonadati</taxon>
        <taxon>Bacteroidota</taxon>
        <taxon>Bacteroidia</taxon>
        <taxon>Marinilabiliales</taxon>
        <taxon>Prolixibacteraceae</taxon>
        <taxon>Sunxiuqinia</taxon>
    </lineage>
</organism>
<gene>
    <name evidence="1" type="ORF">SAMN05216283_11219</name>
</gene>